<comment type="subcellular location">
    <subcellularLocation>
        <location evidence="1">Nucleus</location>
    </subcellularLocation>
</comment>
<evidence type="ECO:0000256" key="3">
    <source>
        <dbReference type="ARBA" id="ARBA00022722"/>
    </source>
</evidence>
<dbReference type="GO" id="GO:0003676">
    <property type="term" value="F:nucleic acid binding"/>
    <property type="evidence" value="ECO:0007669"/>
    <property type="project" value="InterPro"/>
</dbReference>
<dbReference type="PANTHER" id="PTHR12801:SF115">
    <property type="entry name" value="FI18136P1-RELATED"/>
    <property type="match status" value="1"/>
</dbReference>
<evidence type="ECO:0000256" key="1">
    <source>
        <dbReference type="ARBA" id="ARBA00004123"/>
    </source>
</evidence>
<dbReference type="InterPro" id="IPR036397">
    <property type="entry name" value="RNaseH_sf"/>
</dbReference>
<keyword evidence="3" id="KW-0540">Nuclease</keyword>
<name>A0A0D8X7P4_DICVI</name>
<dbReference type="SUPFAM" id="SSF53098">
    <property type="entry name" value="Ribonuclease H-like"/>
    <property type="match status" value="1"/>
</dbReference>
<keyword evidence="4" id="KW-0378">Hydrolase</keyword>
<evidence type="ECO:0000256" key="2">
    <source>
        <dbReference type="ARBA" id="ARBA00006357"/>
    </source>
</evidence>
<sequence>MLFHPCCGKATGVAGCSYSNSHVTDTMKESNLRRFWATPDPIGPCDPRSDACYAMDCEFVYTTWGKEPSRVTVVDMLGNEVIDRVFRTDHGLVDPNTQYSELTAEEIESSDMSLEYVRDLLFEVVNSNTILIGHGLENDLEAMRIVHDAVVDISVLFSRSDAKGRCFRRSLKSLAKDELGLEIQNDG</sequence>
<comment type="similarity">
    <text evidence="2">Belongs to the REXO1/REXO3 family.</text>
</comment>
<evidence type="ECO:0000256" key="5">
    <source>
        <dbReference type="ARBA" id="ARBA00023242"/>
    </source>
</evidence>
<reference evidence="7" key="2">
    <citation type="journal article" date="2016" name="Sci. Rep.">
        <title>Dictyocaulus viviparus genome, variome and transcriptome elucidate lungworm biology and support future intervention.</title>
        <authorList>
            <person name="McNulty S.N."/>
            <person name="Strube C."/>
            <person name="Rosa B.A."/>
            <person name="Martin J.C."/>
            <person name="Tyagi R."/>
            <person name="Choi Y.J."/>
            <person name="Wang Q."/>
            <person name="Hallsworth Pepin K."/>
            <person name="Zhang X."/>
            <person name="Ozersky P."/>
            <person name="Wilson R.K."/>
            <person name="Sternberg P.W."/>
            <person name="Gasser R.B."/>
            <person name="Mitreva M."/>
        </authorList>
    </citation>
    <scope>NUCLEOTIDE SEQUENCE [LARGE SCALE GENOMIC DNA]</scope>
    <source>
        <strain evidence="7">HannoverDv2000</strain>
    </source>
</reference>
<proteinExistence type="inferred from homology"/>
<dbReference type="OrthoDB" id="206335at2759"/>
<protein>
    <submittedName>
        <fullName evidence="6">Exonuclease</fullName>
    </submittedName>
</protein>
<dbReference type="STRING" id="29172.A0A0D8X7P4"/>
<keyword evidence="5" id="KW-0539">Nucleus</keyword>
<dbReference type="InterPro" id="IPR012337">
    <property type="entry name" value="RNaseH-like_sf"/>
</dbReference>
<evidence type="ECO:0000313" key="6">
    <source>
        <dbReference type="EMBL" id="KJH40575.1"/>
    </source>
</evidence>
<evidence type="ECO:0000256" key="4">
    <source>
        <dbReference type="ARBA" id="ARBA00022801"/>
    </source>
</evidence>
<dbReference type="GO" id="GO:0005634">
    <property type="term" value="C:nucleus"/>
    <property type="evidence" value="ECO:0007669"/>
    <property type="project" value="UniProtKB-SubCell"/>
</dbReference>
<dbReference type="EMBL" id="KN717104">
    <property type="protein sequence ID" value="KJH40575.1"/>
    <property type="molecule type" value="Genomic_DNA"/>
</dbReference>
<evidence type="ECO:0000313" key="7">
    <source>
        <dbReference type="Proteomes" id="UP000053766"/>
    </source>
</evidence>
<dbReference type="InterPro" id="IPR047021">
    <property type="entry name" value="REXO1/3/4-like"/>
</dbReference>
<dbReference type="GO" id="GO:0004527">
    <property type="term" value="F:exonuclease activity"/>
    <property type="evidence" value="ECO:0007669"/>
    <property type="project" value="UniProtKB-KW"/>
</dbReference>
<organism evidence="6 7">
    <name type="scientific">Dictyocaulus viviparus</name>
    <name type="common">Bovine lungworm</name>
    <dbReference type="NCBI Taxonomy" id="29172"/>
    <lineage>
        <taxon>Eukaryota</taxon>
        <taxon>Metazoa</taxon>
        <taxon>Ecdysozoa</taxon>
        <taxon>Nematoda</taxon>
        <taxon>Chromadorea</taxon>
        <taxon>Rhabditida</taxon>
        <taxon>Rhabditina</taxon>
        <taxon>Rhabditomorpha</taxon>
        <taxon>Strongyloidea</taxon>
        <taxon>Metastrongylidae</taxon>
        <taxon>Dictyocaulus</taxon>
    </lineage>
</organism>
<accession>A0A0D8X7P4</accession>
<dbReference type="Gene3D" id="3.30.420.10">
    <property type="entry name" value="Ribonuclease H-like superfamily/Ribonuclease H"/>
    <property type="match status" value="1"/>
</dbReference>
<dbReference type="PANTHER" id="PTHR12801">
    <property type="entry name" value="RNA EXONUCLEASE REXO1 / RECO3 FAMILY MEMBER-RELATED"/>
    <property type="match status" value="1"/>
</dbReference>
<reference evidence="6 7" key="1">
    <citation type="submission" date="2013-11" db="EMBL/GenBank/DDBJ databases">
        <title>Draft genome of the bovine lungworm Dictyocaulus viviparus.</title>
        <authorList>
            <person name="Mitreva M."/>
        </authorList>
    </citation>
    <scope>NUCLEOTIDE SEQUENCE [LARGE SCALE GENOMIC DNA]</scope>
    <source>
        <strain evidence="6 7">HannoverDv2000</strain>
    </source>
</reference>
<keyword evidence="6" id="KW-0269">Exonuclease</keyword>
<dbReference type="Proteomes" id="UP000053766">
    <property type="component" value="Unassembled WGS sequence"/>
</dbReference>
<gene>
    <name evidence="6" type="ORF">DICVIV_13467</name>
</gene>
<keyword evidence="7" id="KW-1185">Reference proteome</keyword>
<dbReference type="AlphaFoldDB" id="A0A0D8X7P4"/>